<sequence>MTDLGYHASHEQFAPSELLECVQLAEENGFDHALASDHFHPWSEQQGESGFVWSWLGSALEATESMTFGTVNAPGYRYHPAIIAQAAATLREMYPERFWLSVGSGQLLNEGITGENWPVKADRNARLEECADIMRRLFDGEEVTHDGHVTVERARLYTRSDSPPPLIGAALSAETAEWLGEWADGMITIATPDHEAVAERVEAFRETAPEKPVYLKVQLSYDTDEESALEGATEQWRSNCVPGPVTQQLRTPEEYDELGEEISEDQVAENVRVSADLAEHREWLREDLSLDVEKVFLHNVNRTQESFIEDFGREVVPELELE</sequence>
<dbReference type="EMBL" id="JAOPKA010000011">
    <property type="protein sequence ID" value="MCU4742880.1"/>
    <property type="molecule type" value="Genomic_DNA"/>
</dbReference>
<name>A0AAP3E2Y1_9EURY</name>
<gene>
    <name evidence="3" type="ORF">OB960_15945</name>
</gene>
<protein>
    <submittedName>
        <fullName evidence="3">TIGR03885 family FMN-dependent LLM class oxidoreductase</fullName>
        <ecNumber evidence="3">1.-.-.-</ecNumber>
    </submittedName>
</protein>
<feature type="domain" description="Luciferase-like" evidence="2">
    <location>
        <begin position="7"/>
        <end position="276"/>
    </location>
</feature>
<dbReference type="AlphaFoldDB" id="A0AAP3E2Y1"/>
<evidence type="ECO:0000256" key="1">
    <source>
        <dbReference type="ARBA" id="ARBA00023002"/>
    </source>
</evidence>
<evidence type="ECO:0000259" key="2">
    <source>
        <dbReference type="Pfam" id="PF00296"/>
    </source>
</evidence>
<dbReference type="EC" id="1.-.-.-" evidence="3"/>
<dbReference type="Gene3D" id="3.20.20.30">
    <property type="entry name" value="Luciferase-like domain"/>
    <property type="match status" value="1"/>
</dbReference>
<proteinExistence type="predicted"/>
<keyword evidence="1 3" id="KW-0560">Oxidoreductase</keyword>
<dbReference type="PANTHER" id="PTHR43244:SF1">
    <property type="entry name" value="5,10-METHYLENETETRAHYDROMETHANOPTERIN REDUCTASE"/>
    <property type="match status" value="1"/>
</dbReference>
<dbReference type="GO" id="GO:0016705">
    <property type="term" value="F:oxidoreductase activity, acting on paired donors, with incorporation or reduction of molecular oxygen"/>
    <property type="evidence" value="ECO:0007669"/>
    <property type="project" value="InterPro"/>
</dbReference>
<dbReference type="Proteomes" id="UP001321018">
    <property type="component" value="Unassembled WGS sequence"/>
</dbReference>
<dbReference type="Pfam" id="PF00296">
    <property type="entry name" value="Bac_luciferase"/>
    <property type="match status" value="1"/>
</dbReference>
<evidence type="ECO:0000313" key="4">
    <source>
        <dbReference type="Proteomes" id="UP001321018"/>
    </source>
</evidence>
<reference evidence="3" key="1">
    <citation type="submission" date="2022-09" db="EMBL/GenBank/DDBJ databases">
        <title>Enrichment on poylsaccharides allowed isolation of novel metabolic and taxonomic groups of Haloarchaea.</title>
        <authorList>
            <person name="Sorokin D.Y."/>
            <person name="Elcheninov A.G."/>
            <person name="Khizhniak T.V."/>
            <person name="Kolganova T.V."/>
            <person name="Kublanov I.V."/>
        </authorList>
    </citation>
    <scope>NUCLEOTIDE SEQUENCE</scope>
    <source>
        <strain evidence="3">AArc-xg1-1</strain>
    </source>
</reference>
<comment type="caution">
    <text evidence="3">The sequence shown here is derived from an EMBL/GenBank/DDBJ whole genome shotgun (WGS) entry which is preliminary data.</text>
</comment>
<dbReference type="NCBIfam" id="TIGR03885">
    <property type="entry name" value="flavin_revert"/>
    <property type="match status" value="1"/>
</dbReference>
<dbReference type="InterPro" id="IPR011251">
    <property type="entry name" value="Luciferase-like_dom"/>
</dbReference>
<dbReference type="CDD" id="cd01097">
    <property type="entry name" value="Tetrahydromethanopterin_reductase"/>
    <property type="match status" value="1"/>
</dbReference>
<dbReference type="InterPro" id="IPR023907">
    <property type="entry name" value="Non-F420_Flavin_OxRdtase"/>
</dbReference>
<dbReference type="PANTHER" id="PTHR43244">
    <property type="match status" value="1"/>
</dbReference>
<dbReference type="RefSeq" id="WP_338004690.1">
    <property type="nucleotide sequence ID" value="NZ_JAOPKA010000011.1"/>
</dbReference>
<dbReference type="NCBIfam" id="TIGR03557">
    <property type="entry name" value="F420_G6P_family"/>
    <property type="match status" value="1"/>
</dbReference>
<evidence type="ECO:0000313" key="3">
    <source>
        <dbReference type="EMBL" id="MCU4742880.1"/>
    </source>
</evidence>
<dbReference type="SUPFAM" id="SSF51679">
    <property type="entry name" value="Bacterial luciferase-like"/>
    <property type="match status" value="1"/>
</dbReference>
<dbReference type="InterPro" id="IPR036661">
    <property type="entry name" value="Luciferase-like_sf"/>
</dbReference>
<accession>A0AAP3E2Y1</accession>
<dbReference type="InterPro" id="IPR019945">
    <property type="entry name" value="F420_G6P_DH-rel"/>
</dbReference>
<organism evidence="3 4">
    <name type="scientific">Natronoglomus mannanivorans</name>
    <dbReference type="NCBI Taxonomy" id="2979990"/>
    <lineage>
        <taxon>Archaea</taxon>
        <taxon>Methanobacteriati</taxon>
        <taxon>Methanobacteriota</taxon>
        <taxon>Stenosarchaea group</taxon>
        <taxon>Halobacteria</taxon>
        <taxon>Halobacteriales</taxon>
        <taxon>Natrialbaceae</taxon>
        <taxon>Natronoglomus</taxon>
    </lineage>
</organism>
<dbReference type="InterPro" id="IPR050564">
    <property type="entry name" value="F420-G6PD/mer"/>
</dbReference>